<evidence type="ECO:0000313" key="1">
    <source>
        <dbReference type="EMBL" id="MEB3371306.1"/>
    </source>
</evidence>
<dbReference type="Proteomes" id="UP001327093">
    <property type="component" value="Unassembled WGS sequence"/>
</dbReference>
<comment type="caution">
    <text evidence="1">The sequence shown here is derived from an EMBL/GenBank/DDBJ whole genome shotgun (WGS) entry which is preliminary data.</text>
</comment>
<dbReference type="RefSeq" id="WP_324268745.1">
    <property type="nucleotide sequence ID" value="NZ_JAWLNX010000027.1"/>
</dbReference>
<keyword evidence="2" id="KW-1185">Reference proteome</keyword>
<dbReference type="EMBL" id="JAWLNX010000027">
    <property type="protein sequence ID" value="MEB3371306.1"/>
    <property type="molecule type" value="Genomic_DNA"/>
</dbReference>
<protein>
    <submittedName>
        <fullName evidence="1">Uncharacterized protein</fullName>
    </submittedName>
</protein>
<gene>
    <name evidence="1" type="ORF">R4I43_28250</name>
</gene>
<organism evidence="1 2">
    <name type="scientific">Saccharopolyspora mangrovi</name>
    <dbReference type="NCBI Taxonomy" id="3082379"/>
    <lineage>
        <taxon>Bacteria</taxon>
        <taxon>Bacillati</taxon>
        <taxon>Actinomycetota</taxon>
        <taxon>Actinomycetes</taxon>
        <taxon>Pseudonocardiales</taxon>
        <taxon>Pseudonocardiaceae</taxon>
        <taxon>Saccharopolyspora</taxon>
    </lineage>
</organism>
<proteinExistence type="predicted"/>
<name>A0ABU6AIB6_9PSEU</name>
<accession>A0ABU6AIB6</accession>
<reference evidence="1 2" key="1">
    <citation type="submission" date="2023-10" db="EMBL/GenBank/DDBJ databases">
        <title>Saccharopolyspora sp. nov., isolated from mangrove soil.</title>
        <authorList>
            <person name="Lu Y."/>
            <person name="Liu W."/>
        </authorList>
    </citation>
    <scope>NUCLEOTIDE SEQUENCE [LARGE SCALE GENOMIC DNA]</scope>
    <source>
        <strain evidence="1 2">S2-29</strain>
    </source>
</reference>
<sequence length="226" mass="24736">MGLVQETQRSLYATVGATAWVVQGLRGAPDWVGDAWRERNQVIHQLNSAVDELTERGQAIVNGAQQGLEAGARELNQAAFRIPGAAEAEGALIGAFTSEDDLPISDYDTLTADEIVQKLPELSQFELRLVRGYETRHQARATVIGRIDKLCEQQPWPGYDERNLDEILPKRPRINGGPRRIVSRHVTTSDGVIRHGSCGSLKARNTAKPTAATSMMMSNQVGIVLP</sequence>
<evidence type="ECO:0000313" key="2">
    <source>
        <dbReference type="Proteomes" id="UP001327093"/>
    </source>
</evidence>